<name>A0A8S1V1C0_9CILI</name>
<gene>
    <name evidence="2" type="ORF">PPENT_87.1.T0510142</name>
</gene>
<accession>A0A8S1V1C0</accession>
<proteinExistence type="predicted"/>
<dbReference type="OrthoDB" id="2363873at2759"/>
<sequence>MDQRLLMMFIYWMLGFFNKVRVEDIEVDSPKLQTILFSDDQEFIYIIRNGQIMDMNQCIIY</sequence>
<feature type="signal peptide" evidence="1">
    <location>
        <begin position="1"/>
        <end position="22"/>
    </location>
</feature>
<reference evidence="2" key="1">
    <citation type="submission" date="2021-01" db="EMBL/GenBank/DDBJ databases">
        <authorList>
            <consortium name="Genoscope - CEA"/>
            <person name="William W."/>
        </authorList>
    </citation>
    <scope>NUCLEOTIDE SEQUENCE</scope>
</reference>
<feature type="chain" id="PRO_5035727199" evidence="1">
    <location>
        <begin position="23"/>
        <end position="61"/>
    </location>
</feature>
<dbReference type="Proteomes" id="UP000689195">
    <property type="component" value="Unassembled WGS sequence"/>
</dbReference>
<protein>
    <submittedName>
        <fullName evidence="2">Uncharacterized protein</fullName>
    </submittedName>
</protein>
<dbReference type="AlphaFoldDB" id="A0A8S1V1C0"/>
<comment type="caution">
    <text evidence="2">The sequence shown here is derived from an EMBL/GenBank/DDBJ whole genome shotgun (WGS) entry which is preliminary data.</text>
</comment>
<organism evidence="2 3">
    <name type="scientific">Paramecium pentaurelia</name>
    <dbReference type="NCBI Taxonomy" id="43138"/>
    <lineage>
        <taxon>Eukaryota</taxon>
        <taxon>Sar</taxon>
        <taxon>Alveolata</taxon>
        <taxon>Ciliophora</taxon>
        <taxon>Intramacronucleata</taxon>
        <taxon>Oligohymenophorea</taxon>
        <taxon>Peniculida</taxon>
        <taxon>Parameciidae</taxon>
        <taxon>Paramecium</taxon>
    </lineage>
</organism>
<keyword evidence="3" id="KW-1185">Reference proteome</keyword>
<evidence type="ECO:0000313" key="3">
    <source>
        <dbReference type="Proteomes" id="UP000689195"/>
    </source>
</evidence>
<evidence type="ECO:0000256" key="1">
    <source>
        <dbReference type="SAM" id="SignalP"/>
    </source>
</evidence>
<dbReference type="EMBL" id="CAJJDO010000051">
    <property type="protein sequence ID" value="CAD8169579.1"/>
    <property type="molecule type" value="Genomic_DNA"/>
</dbReference>
<keyword evidence="1" id="KW-0732">Signal</keyword>
<evidence type="ECO:0000313" key="2">
    <source>
        <dbReference type="EMBL" id="CAD8169579.1"/>
    </source>
</evidence>